<protein>
    <recommendedName>
        <fullName evidence="3">DUF2946 domain-containing protein</fullName>
    </recommendedName>
</protein>
<dbReference type="EMBL" id="JAENIJ010000013">
    <property type="protein sequence ID" value="MBK1882734.1"/>
    <property type="molecule type" value="Genomic_DNA"/>
</dbReference>
<keyword evidence="2" id="KW-1185">Reference proteome</keyword>
<comment type="caution">
    <text evidence="1">The sequence shown here is derived from an EMBL/GenBank/DDBJ whole genome shotgun (WGS) entry which is preliminary data.</text>
</comment>
<gene>
    <name evidence="1" type="ORF">JIN85_09925</name>
</gene>
<sequence length="153" mass="16721">MALARTTLHASLRFQAVIHLKKPLQLLFCLFACLQLLGGPYALMQLYAWGSMLSAYSKDSGFLQGTIETFDGSRPCQLCRQIAAAKQDQKEDQPAVPNSEKLSKLILDFDLPRQDFLKAPTAIIASQATFIAPHFLNGLGALAPPLPPPQLQA</sequence>
<evidence type="ECO:0000313" key="1">
    <source>
        <dbReference type="EMBL" id="MBK1882734.1"/>
    </source>
</evidence>
<organism evidence="1 2">
    <name type="scientific">Luteolibacter pohnpeiensis</name>
    <dbReference type="NCBI Taxonomy" id="454153"/>
    <lineage>
        <taxon>Bacteria</taxon>
        <taxon>Pseudomonadati</taxon>
        <taxon>Verrucomicrobiota</taxon>
        <taxon>Verrucomicrobiia</taxon>
        <taxon>Verrucomicrobiales</taxon>
        <taxon>Verrucomicrobiaceae</taxon>
        <taxon>Luteolibacter</taxon>
    </lineage>
</organism>
<proteinExistence type="predicted"/>
<dbReference type="Proteomes" id="UP000603141">
    <property type="component" value="Unassembled WGS sequence"/>
</dbReference>
<reference evidence="1" key="1">
    <citation type="submission" date="2021-01" db="EMBL/GenBank/DDBJ databases">
        <title>Modified the classification status of verrucomicrobia.</title>
        <authorList>
            <person name="Feng X."/>
        </authorList>
    </citation>
    <scope>NUCLEOTIDE SEQUENCE</scope>
    <source>
        <strain evidence="1">KCTC 22041</strain>
    </source>
</reference>
<dbReference type="AlphaFoldDB" id="A0A934S7N8"/>
<accession>A0A934S7N8</accession>
<dbReference type="RefSeq" id="WP_200270165.1">
    <property type="nucleotide sequence ID" value="NZ_JAENIJ010000013.1"/>
</dbReference>
<name>A0A934S7N8_9BACT</name>
<evidence type="ECO:0000313" key="2">
    <source>
        <dbReference type="Proteomes" id="UP000603141"/>
    </source>
</evidence>
<evidence type="ECO:0008006" key="3">
    <source>
        <dbReference type="Google" id="ProtNLM"/>
    </source>
</evidence>